<proteinExistence type="predicted"/>
<dbReference type="EMBL" id="JAFNEN010000105">
    <property type="protein sequence ID" value="KAG8194310.1"/>
    <property type="molecule type" value="Genomic_DNA"/>
</dbReference>
<name>A0AAV6VC19_9ARAC</name>
<protein>
    <submittedName>
        <fullName evidence="2">Uncharacterized protein</fullName>
    </submittedName>
</protein>
<accession>A0AAV6VC19</accession>
<sequence length="173" mass="18920">MDAFIKVEDCGDDFGSSVTSTVVSPMGHHDDPMTDLGFDPNSATDFGSLGLFDEKKNYFDPMAPMAEPVSTFSHHNMKKDYNYEPVVTNIRPAAVVSTDDVSNYITTSGSSPSDLMNRSPPPFSSNSYSGITILYEQKGVESTTSPHRKYMPQKGYSPTKSSGKCPRPLKNTI</sequence>
<evidence type="ECO:0000313" key="3">
    <source>
        <dbReference type="Proteomes" id="UP000827092"/>
    </source>
</evidence>
<feature type="region of interest" description="Disordered" evidence="1">
    <location>
        <begin position="139"/>
        <end position="173"/>
    </location>
</feature>
<gene>
    <name evidence="2" type="ORF">JTE90_004538</name>
</gene>
<reference evidence="2 3" key="1">
    <citation type="journal article" date="2022" name="Nat. Ecol. Evol.">
        <title>A masculinizing supergene underlies an exaggerated male reproductive morph in a spider.</title>
        <authorList>
            <person name="Hendrickx F."/>
            <person name="De Corte Z."/>
            <person name="Sonet G."/>
            <person name="Van Belleghem S.M."/>
            <person name="Kostlbacher S."/>
            <person name="Vangestel C."/>
        </authorList>
    </citation>
    <scope>NUCLEOTIDE SEQUENCE [LARGE SCALE GENOMIC DNA]</scope>
    <source>
        <strain evidence="2">W744_W776</strain>
    </source>
</reference>
<organism evidence="2 3">
    <name type="scientific">Oedothorax gibbosus</name>
    <dbReference type="NCBI Taxonomy" id="931172"/>
    <lineage>
        <taxon>Eukaryota</taxon>
        <taxon>Metazoa</taxon>
        <taxon>Ecdysozoa</taxon>
        <taxon>Arthropoda</taxon>
        <taxon>Chelicerata</taxon>
        <taxon>Arachnida</taxon>
        <taxon>Araneae</taxon>
        <taxon>Araneomorphae</taxon>
        <taxon>Entelegynae</taxon>
        <taxon>Araneoidea</taxon>
        <taxon>Linyphiidae</taxon>
        <taxon>Erigoninae</taxon>
        <taxon>Oedothorax</taxon>
    </lineage>
</organism>
<dbReference type="Proteomes" id="UP000827092">
    <property type="component" value="Unassembled WGS sequence"/>
</dbReference>
<keyword evidence="3" id="KW-1185">Reference proteome</keyword>
<comment type="caution">
    <text evidence="2">The sequence shown here is derived from an EMBL/GenBank/DDBJ whole genome shotgun (WGS) entry which is preliminary data.</text>
</comment>
<evidence type="ECO:0000313" key="2">
    <source>
        <dbReference type="EMBL" id="KAG8194310.1"/>
    </source>
</evidence>
<dbReference type="AlphaFoldDB" id="A0AAV6VC19"/>
<evidence type="ECO:0000256" key="1">
    <source>
        <dbReference type="SAM" id="MobiDB-lite"/>
    </source>
</evidence>